<dbReference type="InterPro" id="IPR011990">
    <property type="entry name" value="TPR-like_helical_dom_sf"/>
</dbReference>
<keyword evidence="4 6" id="KW-0802">TPR repeat</keyword>
<dbReference type="SMART" id="SM00028">
    <property type="entry name" value="TPR"/>
    <property type="match status" value="7"/>
</dbReference>
<dbReference type="Proteomes" id="UP000010797">
    <property type="component" value="Chromosome"/>
</dbReference>
<gene>
    <name evidence="7" type="ordered locus">Desdi_2085</name>
</gene>
<dbReference type="PANTHER" id="PTHR46630">
    <property type="entry name" value="TETRATRICOPEPTIDE REPEAT PROTEIN 29"/>
    <property type="match status" value="1"/>
</dbReference>
<dbReference type="InterPro" id="IPR051476">
    <property type="entry name" value="Bac_ResReg_Asp_Phosphatase"/>
</dbReference>
<dbReference type="GO" id="GO:0005737">
    <property type="term" value="C:cytoplasm"/>
    <property type="evidence" value="ECO:0007669"/>
    <property type="project" value="UniProtKB-SubCell"/>
</dbReference>
<sequence>MKEESLDIWRTLMEKGTTYLAQADYIQAEDYYRRAIRIAKKLDVPLVKAFSLRLMATVQVKQGKIEAAEKGFREALQICEEVSNYKGMSEAFAGLASIAVEKDTWESAIYWFNRAIEVYPSESPPLRLAMLYSDLGQVYSALERWSEAQISYKNALELCHRYSYPKGEGELSVLIGESCYRQGNQKDAIVHIRYSCKIFASLGEELSLANALQYYAFMKFEQQSLTEALAAMQRAVILQMRNQLWSDASESSYFMAKILQNLGYLDEAQYYLELSIQYCTDLENSLAIRLQSLGKLMVNKEEYGQAKGYLLEASTIFEQLGDDLRLGECYEYLAFLLDAMGEEEEGEYFRKEAKRMIAGYHAHSLSAVQRLAEYYESRRQYLDALQCFWQSIEIAHDIGYETIDLERAVQRVSRKIRHKK</sequence>
<feature type="repeat" description="TPR" evidence="6">
    <location>
        <begin position="9"/>
        <end position="42"/>
    </location>
</feature>
<evidence type="ECO:0000256" key="3">
    <source>
        <dbReference type="ARBA" id="ARBA00022737"/>
    </source>
</evidence>
<dbReference type="eggNOG" id="COG0457">
    <property type="taxonomic scope" value="Bacteria"/>
</dbReference>
<dbReference type="Pfam" id="PF13176">
    <property type="entry name" value="TPR_7"/>
    <property type="match status" value="1"/>
</dbReference>
<evidence type="ECO:0000256" key="1">
    <source>
        <dbReference type="ARBA" id="ARBA00004496"/>
    </source>
</evidence>
<accession>L0F9D2</accession>
<evidence type="ECO:0000256" key="4">
    <source>
        <dbReference type="ARBA" id="ARBA00022803"/>
    </source>
</evidence>
<dbReference type="Gene3D" id="1.25.40.10">
    <property type="entry name" value="Tetratricopeptide repeat domain"/>
    <property type="match status" value="2"/>
</dbReference>
<keyword evidence="8" id="KW-1185">Reference proteome</keyword>
<organism evidence="7 8">
    <name type="scientific">Desulfitobacterium dichloroeliminans (strain LMG P-21439 / DCA1)</name>
    <dbReference type="NCBI Taxonomy" id="871963"/>
    <lineage>
        <taxon>Bacteria</taxon>
        <taxon>Bacillati</taxon>
        <taxon>Bacillota</taxon>
        <taxon>Clostridia</taxon>
        <taxon>Eubacteriales</taxon>
        <taxon>Desulfitobacteriaceae</taxon>
        <taxon>Desulfitobacterium</taxon>
    </lineage>
</organism>
<protein>
    <submittedName>
        <fullName evidence="7">Uncharacterized protein</fullName>
    </submittedName>
</protein>
<comment type="subcellular location">
    <subcellularLocation>
        <location evidence="1">Cytoplasm</location>
    </subcellularLocation>
</comment>
<dbReference type="STRING" id="871963.Desdi_2085"/>
<keyword evidence="3" id="KW-0677">Repeat</keyword>
<dbReference type="RefSeq" id="WP_015262508.1">
    <property type="nucleotide sequence ID" value="NC_019903.1"/>
</dbReference>
<dbReference type="EMBL" id="CP003344">
    <property type="protein sequence ID" value="AGA69528.1"/>
    <property type="molecule type" value="Genomic_DNA"/>
</dbReference>
<proteinExistence type="inferred from homology"/>
<name>L0F9D2_DESDL</name>
<feature type="repeat" description="TPR" evidence="6">
    <location>
        <begin position="129"/>
        <end position="162"/>
    </location>
</feature>
<evidence type="ECO:0000256" key="2">
    <source>
        <dbReference type="ARBA" id="ARBA00022490"/>
    </source>
</evidence>
<evidence type="ECO:0000313" key="8">
    <source>
        <dbReference type="Proteomes" id="UP000010797"/>
    </source>
</evidence>
<dbReference type="PANTHER" id="PTHR46630:SF1">
    <property type="entry name" value="TETRATRICOPEPTIDE REPEAT PROTEIN 29"/>
    <property type="match status" value="1"/>
</dbReference>
<dbReference type="Pfam" id="PF13424">
    <property type="entry name" value="TPR_12"/>
    <property type="match status" value="1"/>
</dbReference>
<comment type="similarity">
    <text evidence="5">Belongs to the Rap family.</text>
</comment>
<evidence type="ECO:0000256" key="5">
    <source>
        <dbReference type="ARBA" id="ARBA00038253"/>
    </source>
</evidence>
<dbReference type="InterPro" id="IPR019734">
    <property type="entry name" value="TPR_rpt"/>
</dbReference>
<dbReference type="AlphaFoldDB" id="L0F9D2"/>
<feature type="repeat" description="TPR" evidence="6">
    <location>
        <begin position="89"/>
        <end position="122"/>
    </location>
</feature>
<reference evidence="8" key="1">
    <citation type="submission" date="2012-02" db="EMBL/GenBank/DDBJ databases">
        <title>Complete sequence of Desulfitobacterium dichloroeliminans LMG P-21439.</title>
        <authorList>
            <person name="Lucas S."/>
            <person name="Han J."/>
            <person name="Lapidus A."/>
            <person name="Cheng J.-F."/>
            <person name="Goodwin L."/>
            <person name="Pitluck S."/>
            <person name="Peters L."/>
            <person name="Ovchinnikova G."/>
            <person name="Teshima H."/>
            <person name="Detter J.C."/>
            <person name="Han C."/>
            <person name="Tapia R."/>
            <person name="Land M."/>
            <person name="Hauser L."/>
            <person name="Kyrpides N."/>
            <person name="Ivanova N."/>
            <person name="Pagani I."/>
            <person name="Kruse T."/>
            <person name="de Vos W.M."/>
            <person name="Boon N."/>
            <person name="Smidt H."/>
            <person name="Woyke T."/>
        </authorList>
    </citation>
    <scope>NUCLEOTIDE SEQUENCE [LARGE SCALE GENOMIC DNA]</scope>
    <source>
        <strain evidence="8">LMG P-21439 / DCA1</strain>
    </source>
</reference>
<dbReference type="KEGG" id="ddl:Desdi_2085"/>
<keyword evidence="2" id="KW-0963">Cytoplasm</keyword>
<dbReference type="HOGENOM" id="CLU_655110_0_0_9"/>
<dbReference type="OrthoDB" id="1792000at2"/>
<evidence type="ECO:0000313" key="7">
    <source>
        <dbReference type="EMBL" id="AGA69528.1"/>
    </source>
</evidence>
<evidence type="ECO:0000256" key="6">
    <source>
        <dbReference type="PROSITE-ProRule" id="PRU00339"/>
    </source>
</evidence>
<dbReference type="PROSITE" id="PS50005">
    <property type="entry name" value="TPR"/>
    <property type="match status" value="3"/>
</dbReference>
<dbReference type="SUPFAM" id="SSF48452">
    <property type="entry name" value="TPR-like"/>
    <property type="match status" value="2"/>
</dbReference>
<dbReference type="Pfam" id="PF13181">
    <property type="entry name" value="TPR_8"/>
    <property type="match status" value="1"/>
</dbReference>